<keyword evidence="4" id="KW-0802">TPR repeat</keyword>
<dbReference type="Proteomes" id="UP000293331">
    <property type="component" value="Unassembled WGS sequence"/>
</dbReference>
<gene>
    <name evidence="7" type="ORF">EWM62_05130</name>
</gene>
<dbReference type="EMBL" id="SEWG01000002">
    <property type="protein sequence ID" value="RYU91325.1"/>
    <property type="molecule type" value="Genomic_DNA"/>
</dbReference>
<accession>A0A4Q5LPK7</accession>
<dbReference type="PROSITE" id="PS50109">
    <property type="entry name" value="HIS_KIN"/>
    <property type="match status" value="1"/>
</dbReference>
<dbReference type="InterPro" id="IPR036890">
    <property type="entry name" value="HATPase_C_sf"/>
</dbReference>
<dbReference type="Gene3D" id="3.30.565.10">
    <property type="entry name" value="Histidine kinase-like ATPase, C-terminal domain"/>
    <property type="match status" value="1"/>
</dbReference>
<dbReference type="InterPro" id="IPR019734">
    <property type="entry name" value="TPR_rpt"/>
</dbReference>
<keyword evidence="5" id="KW-1133">Transmembrane helix</keyword>
<keyword evidence="2" id="KW-0418">Kinase</keyword>
<dbReference type="Pfam" id="PF07730">
    <property type="entry name" value="HisKA_3"/>
    <property type="match status" value="1"/>
</dbReference>
<feature type="repeat" description="TPR" evidence="4">
    <location>
        <begin position="138"/>
        <end position="171"/>
    </location>
</feature>
<protein>
    <submittedName>
        <fullName evidence="7">Tetratricopeptide repeat protein</fullName>
    </submittedName>
</protein>
<dbReference type="OrthoDB" id="9778366at2"/>
<dbReference type="CDD" id="cd16917">
    <property type="entry name" value="HATPase_UhpB-NarQ-NarX-like"/>
    <property type="match status" value="1"/>
</dbReference>
<name>A0A4Q5LPK7_9SPHI</name>
<dbReference type="SMART" id="SM00387">
    <property type="entry name" value="HATPase_c"/>
    <property type="match status" value="1"/>
</dbReference>
<dbReference type="AlphaFoldDB" id="A0A4Q5LPK7"/>
<dbReference type="InterPro" id="IPR011712">
    <property type="entry name" value="Sig_transdc_His_kin_sub3_dim/P"/>
</dbReference>
<dbReference type="GO" id="GO:0000155">
    <property type="term" value="F:phosphorelay sensor kinase activity"/>
    <property type="evidence" value="ECO:0007669"/>
    <property type="project" value="InterPro"/>
</dbReference>
<dbReference type="Gene3D" id="1.25.40.10">
    <property type="entry name" value="Tetratricopeptide repeat domain"/>
    <property type="match status" value="2"/>
</dbReference>
<evidence type="ECO:0000256" key="4">
    <source>
        <dbReference type="PROSITE-ProRule" id="PRU00339"/>
    </source>
</evidence>
<evidence type="ECO:0000256" key="2">
    <source>
        <dbReference type="ARBA" id="ARBA00022777"/>
    </source>
</evidence>
<dbReference type="Pfam" id="PF02518">
    <property type="entry name" value="HATPase_c"/>
    <property type="match status" value="1"/>
</dbReference>
<evidence type="ECO:0000256" key="5">
    <source>
        <dbReference type="SAM" id="Phobius"/>
    </source>
</evidence>
<dbReference type="InterPro" id="IPR050482">
    <property type="entry name" value="Sensor_HK_TwoCompSys"/>
</dbReference>
<evidence type="ECO:0000313" key="8">
    <source>
        <dbReference type="Proteomes" id="UP000293331"/>
    </source>
</evidence>
<feature type="transmembrane region" description="Helical" evidence="5">
    <location>
        <begin position="369"/>
        <end position="388"/>
    </location>
</feature>
<dbReference type="PROSITE" id="PS50005">
    <property type="entry name" value="TPR"/>
    <property type="match status" value="3"/>
</dbReference>
<evidence type="ECO:0000313" key="7">
    <source>
        <dbReference type="EMBL" id="RYU91325.1"/>
    </source>
</evidence>
<dbReference type="Pfam" id="PF13424">
    <property type="entry name" value="TPR_12"/>
    <property type="match status" value="2"/>
</dbReference>
<dbReference type="SMART" id="SM00028">
    <property type="entry name" value="TPR"/>
    <property type="match status" value="5"/>
</dbReference>
<dbReference type="SUPFAM" id="SSF48452">
    <property type="entry name" value="TPR-like"/>
    <property type="match status" value="2"/>
</dbReference>
<dbReference type="InterPro" id="IPR011990">
    <property type="entry name" value="TPR-like_helical_dom_sf"/>
</dbReference>
<evidence type="ECO:0000259" key="6">
    <source>
        <dbReference type="PROSITE" id="PS50109"/>
    </source>
</evidence>
<dbReference type="SUPFAM" id="SSF55874">
    <property type="entry name" value="ATPase domain of HSP90 chaperone/DNA topoisomerase II/histidine kinase"/>
    <property type="match status" value="1"/>
</dbReference>
<dbReference type="GO" id="GO:0046983">
    <property type="term" value="F:protein dimerization activity"/>
    <property type="evidence" value="ECO:0007669"/>
    <property type="project" value="InterPro"/>
</dbReference>
<sequence>MHLTPIPIDMYKSKNQFTMRALCRFLIVLLLLSPIRILAQSPHIDSLNAELKKYPDNLMLRLKLAKAQLDGGNIDTAQLLYAEVAAAADKQNNAVDFIEAHINIGRIYADKGENVKAFGSYELALKKADKTNDKDLTAHIYKHIGALYISWKKFNEALGYYDKAEALARQVNNEELVADCQNNKGTVYEQQLKYDKAISAYKSALAVYTKQHNTAKISMALSNVAIVYKFQKNYGSSLEYNLKALALSEKTGDKWMMAATYNNIGNLYGEMGEYKNALAYCNKSIAIAKKINAIEIVEAAYESMADAAAKAGDYKDAFNYHKLYATTKDKFINVESTKQLSELNVKFETERRQKLIQQQQFEISRRNTTIIVIAALFAGVIIIGLQSYRSYRLKQRHVLQAAILNQQDIATKGIIQAEEKERKRIAADLHDGVGQLFSAVRMNLSSLMERVVLTNTDEQALAEKTLAMVDESCKEVRTIAHQMMPNILLKIGLASAIKDFVNKIDSHHLKVNLEAYGLDERLDNNVEIVLYRVVQECVNNVIKHSRASRLDINLTRETDNISVTIEDNGIGFNTADKMKFEGIGLKNIITRVAYLKGTVDISSDQNKGTLVAIYIPLTA</sequence>
<dbReference type="GO" id="GO:0016020">
    <property type="term" value="C:membrane"/>
    <property type="evidence" value="ECO:0007669"/>
    <property type="project" value="InterPro"/>
</dbReference>
<dbReference type="PANTHER" id="PTHR24421">
    <property type="entry name" value="NITRATE/NITRITE SENSOR PROTEIN NARX-RELATED"/>
    <property type="match status" value="1"/>
</dbReference>
<organism evidence="7 8">
    <name type="scientific">Mucilaginibacter terrigena</name>
    <dbReference type="NCBI Taxonomy" id="2492395"/>
    <lineage>
        <taxon>Bacteria</taxon>
        <taxon>Pseudomonadati</taxon>
        <taxon>Bacteroidota</taxon>
        <taxon>Sphingobacteriia</taxon>
        <taxon>Sphingobacteriales</taxon>
        <taxon>Sphingobacteriaceae</taxon>
        <taxon>Mucilaginibacter</taxon>
    </lineage>
</organism>
<dbReference type="InterPro" id="IPR003594">
    <property type="entry name" value="HATPase_dom"/>
</dbReference>
<evidence type="ECO:0000256" key="3">
    <source>
        <dbReference type="ARBA" id="ARBA00023012"/>
    </source>
</evidence>
<feature type="repeat" description="TPR" evidence="4">
    <location>
        <begin position="178"/>
        <end position="211"/>
    </location>
</feature>
<keyword evidence="1" id="KW-0808">Transferase</keyword>
<feature type="domain" description="Histidine kinase" evidence="6">
    <location>
        <begin position="435"/>
        <end position="619"/>
    </location>
</feature>
<keyword evidence="5" id="KW-0472">Membrane</keyword>
<keyword evidence="3" id="KW-0902">Two-component regulatory system</keyword>
<comment type="caution">
    <text evidence="7">The sequence shown here is derived from an EMBL/GenBank/DDBJ whole genome shotgun (WGS) entry which is preliminary data.</text>
</comment>
<feature type="repeat" description="TPR" evidence="4">
    <location>
        <begin position="258"/>
        <end position="291"/>
    </location>
</feature>
<reference evidence="7 8" key="1">
    <citation type="submission" date="2019-02" db="EMBL/GenBank/DDBJ databases">
        <title>Bacterial novel species Mucilaginibacter sp. 17JY9-4 isolated from soil.</title>
        <authorList>
            <person name="Jung H.-Y."/>
        </authorList>
    </citation>
    <scope>NUCLEOTIDE SEQUENCE [LARGE SCALE GENOMIC DNA]</scope>
    <source>
        <strain evidence="7 8">17JY9-4</strain>
    </source>
</reference>
<dbReference type="Gene3D" id="1.20.5.1930">
    <property type="match status" value="1"/>
</dbReference>
<evidence type="ECO:0000256" key="1">
    <source>
        <dbReference type="ARBA" id="ARBA00022679"/>
    </source>
</evidence>
<proteinExistence type="predicted"/>
<keyword evidence="5" id="KW-0812">Transmembrane</keyword>
<dbReference type="InterPro" id="IPR005467">
    <property type="entry name" value="His_kinase_dom"/>
</dbReference>
<keyword evidence="8" id="KW-1185">Reference proteome</keyword>